<proteinExistence type="predicted"/>
<accession>L2FIJ3</accession>
<dbReference type="Pfam" id="PF06985">
    <property type="entry name" value="HET"/>
    <property type="match status" value="1"/>
</dbReference>
<dbReference type="PANTHER" id="PTHR33112">
    <property type="entry name" value="DOMAIN PROTEIN, PUTATIVE-RELATED"/>
    <property type="match status" value="1"/>
</dbReference>
<name>L2FIJ3_COLFN</name>
<dbReference type="PANTHER" id="PTHR33112:SF1">
    <property type="entry name" value="HETEROKARYON INCOMPATIBILITY DOMAIN-CONTAINING PROTEIN"/>
    <property type="match status" value="1"/>
</dbReference>
<organism evidence="2">
    <name type="scientific">Colletotrichum fructicola (strain Nara gc5)</name>
    <name type="common">Anthracnose fungus</name>
    <name type="synonym">Colletotrichum gloeosporioides (strain Nara gc5)</name>
    <dbReference type="NCBI Taxonomy" id="1213859"/>
    <lineage>
        <taxon>Eukaryota</taxon>
        <taxon>Fungi</taxon>
        <taxon>Dikarya</taxon>
        <taxon>Ascomycota</taxon>
        <taxon>Pezizomycotina</taxon>
        <taxon>Sordariomycetes</taxon>
        <taxon>Hypocreomycetidae</taxon>
        <taxon>Glomerellales</taxon>
        <taxon>Glomerellaceae</taxon>
        <taxon>Colletotrichum</taxon>
        <taxon>Colletotrichum gloeosporioides species complex</taxon>
    </lineage>
</organism>
<dbReference type="HOGENOM" id="CLU_1184921_0_0_1"/>
<dbReference type="STRING" id="1213859.L2FIJ3"/>
<gene>
    <name evidence="2" type="ORF">CGGC5_12734</name>
</gene>
<evidence type="ECO:0000259" key="1">
    <source>
        <dbReference type="Pfam" id="PF06985"/>
    </source>
</evidence>
<dbReference type="InterPro" id="IPR010730">
    <property type="entry name" value="HET"/>
</dbReference>
<dbReference type="EMBL" id="KB021063">
    <property type="protein sequence ID" value="ELA26239.1"/>
    <property type="molecule type" value="Genomic_DNA"/>
</dbReference>
<protein>
    <submittedName>
        <fullName evidence="2">Tol protein</fullName>
    </submittedName>
</protein>
<dbReference type="AlphaFoldDB" id="L2FIJ3"/>
<evidence type="ECO:0000313" key="2">
    <source>
        <dbReference type="EMBL" id="ELA26239.1"/>
    </source>
</evidence>
<sequence>MVFGQMPPQKDLPAVIRDAMKVCIDMGYTYLWIVKFCIDQHNPEEKQRQIRQMDSIYHNAELTIIAAAGSDPTYGLPGISHSRPRKPPPTVTIKDIHIISTLRHPQVAIQSSKWSTRGWTLQEAILSRSRLVFTDDQVYFECNARNCQESLSIPFDTFHVKDKSKFRSIMRAGVFGRGNKDKQYGLFDEAAISPMDNFFRFIDIAQQYTARNLTHDSDSLKALYGIVQEFENSKSQILQIHGIPFLSCVPNKALVSFLNALT</sequence>
<reference evidence="2" key="1">
    <citation type="submission" date="2012-08" db="EMBL/GenBank/DDBJ databases">
        <title>Genome analysis of Colletotrichum orbiculare and Colletotrichum fructicola.</title>
        <authorList>
            <person name="Gan P.H.P."/>
            <person name="Ikeda K."/>
            <person name="Irieda H."/>
            <person name="Narusaka M."/>
            <person name="O'Connell R.J."/>
            <person name="Narusaka Y."/>
            <person name="Takano Y."/>
            <person name="Kubo Y."/>
            <person name="Shirasu K."/>
        </authorList>
    </citation>
    <scope>NUCLEOTIDE SEQUENCE</scope>
    <source>
        <strain evidence="2">Nara gc5</strain>
    </source>
</reference>
<feature type="domain" description="Heterokaryon incompatibility" evidence="1">
    <location>
        <begin position="10"/>
        <end position="123"/>
    </location>
</feature>